<feature type="non-terminal residue" evidence="2">
    <location>
        <position position="1"/>
    </location>
</feature>
<gene>
    <name evidence="2" type="ORF">LCGC14_1596480</name>
</gene>
<dbReference type="EMBL" id="LAZR01012747">
    <property type="protein sequence ID" value="KKM25281.1"/>
    <property type="molecule type" value="Genomic_DNA"/>
</dbReference>
<keyword evidence="1" id="KW-0472">Membrane</keyword>
<keyword evidence="1" id="KW-0812">Transmembrane</keyword>
<organism evidence="2">
    <name type="scientific">marine sediment metagenome</name>
    <dbReference type="NCBI Taxonomy" id="412755"/>
    <lineage>
        <taxon>unclassified sequences</taxon>
        <taxon>metagenomes</taxon>
        <taxon>ecological metagenomes</taxon>
    </lineage>
</organism>
<proteinExistence type="predicted"/>
<feature type="transmembrane region" description="Helical" evidence="1">
    <location>
        <begin position="6"/>
        <end position="24"/>
    </location>
</feature>
<evidence type="ECO:0000256" key="1">
    <source>
        <dbReference type="SAM" id="Phobius"/>
    </source>
</evidence>
<evidence type="ECO:0000313" key="2">
    <source>
        <dbReference type="EMBL" id="KKM25281.1"/>
    </source>
</evidence>
<reference evidence="2" key="1">
    <citation type="journal article" date="2015" name="Nature">
        <title>Complex archaea that bridge the gap between prokaryotes and eukaryotes.</title>
        <authorList>
            <person name="Spang A."/>
            <person name="Saw J.H."/>
            <person name="Jorgensen S.L."/>
            <person name="Zaremba-Niedzwiedzka K."/>
            <person name="Martijn J."/>
            <person name="Lind A.E."/>
            <person name="van Eijk R."/>
            <person name="Schleper C."/>
            <person name="Guy L."/>
            <person name="Ettema T.J."/>
        </authorList>
    </citation>
    <scope>NUCLEOTIDE SEQUENCE</scope>
</reference>
<keyword evidence="1" id="KW-1133">Transmembrane helix</keyword>
<protein>
    <submittedName>
        <fullName evidence="2">Uncharacterized protein</fullName>
    </submittedName>
</protein>
<dbReference type="AlphaFoldDB" id="A0A0F9ICH0"/>
<accession>A0A0F9ICH0</accession>
<sequence>IPGWLPIIVITVIGALLIGLVAFFRQSGS</sequence>
<name>A0A0F9ICH0_9ZZZZ</name>
<comment type="caution">
    <text evidence="2">The sequence shown here is derived from an EMBL/GenBank/DDBJ whole genome shotgun (WGS) entry which is preliminary data.</text>
</comment>